<reference evidence="4" key="1">
    <citation type="journal article" date="2020" name="Appl. Environ. Microbiol.">
        <title>Diazotrophic Anaeromyxobacter Isolates from Soils.</title>
        <authorList>
            <person name="Masuda Y."/>
            <person name="Yamanaka H."/>
            <person name="Xu Z.X."/>
            <person name="Shiratori Y."/>
            <person name="Aono T."/>
            <person name="Amachi S."/>
            <person name="Senoo K."/>
            <person name="Itoh H."/>
        </authorList>
    </citation>
    <scope>NUCLEOTIDE SEQUENCE [LARGE SCALE GENOMIC DNA]</scope>
    <source>
        <strain evidence="4">R267</strain>
    </source>
</reference>
<evidence type="ECO:0000256" key="1">
    <source>
        <dbReference type="SAM" id="MobiDB-lite"/>
    </source>
</evidence>
<dbReference type="RefSeq" id="WP_176067651.1">
    <property type="nucleotide sequence ID" value="NZ_BJTG01000009.1"/>
</dbReference>
<keyword evidence="2" id="KW-1133">Transmembrane helix</keyword>
<keyword evidence="2" id="KW-0812">Transmembrane</keyword>
<proteinExistence type="predicted"/>
<dbReference type="AlphaFoldDB" id="A0A7I9VRS3"/>
<keyword evidence="2" id="KW-0472">Membrane</keyword>
<name>A0A7I9VRS3_9BACT</name>
<sequence length="138" mass="14435">MISGKALLVSVPLVVAGGFLMAGAHLRVGALRSELSTTDAQGRAEGESYLRTLQGAHAQRQLDLLTHRHEVALRLASARRDRLLGLVTALGGLLAFAIVRAVQRVGLEIEEAGRLPAATGATGPDAPPDERAATRSRG</sequence>
<organism evidence="3 4">
    <name type="scientific">Anaeromyxobacter diazotrophicus</name>
    <dbReference type="NCBI Taxonomy" id="2590199"/>
    <lineage>
        <taxon>Bacteria</taxon>
        <taxon>Pseudomonadati</taxon>
        <taxon>Myxococcota</taxon>
        <taxon>Myxococcia</taxon>
        <taxon>Myxococcales</taxon>
        <taxon>Cystobacterineae</taxon>
        <taxon>Anaeromyxobacteraceae</taxon>
        <taxon>Anaeromyxobacter</taxon>
    </lineage>
</organism>
<evidence type="ECO:0000256" key="2">
    <source>
        <dbReference type="SAM" id="Phobius"/>
    </source>
</evidence>
<dbReference type="EMBL" id="BJTG01000009">
    <property type="protein sequence ID" value="GEJ58769.1"/>
    <property type="molecule type" value="Genomic_DNA"/>
</dbReference>
<comment type="caution">
    <text evidence="3">The sequence shown here is derived from an EMBL/GenBank/DDBJ whole genome shotgun (WGS) entry which is preliminary data.</text>
</comment>
<accession>A0A7I9VRS3</accession>
<feature type="compositionally biased region" description="Basic and acidic residues" evidence="1">
    <location>
        <begin position="128"/>
        <end position="138"/>
    </location>
</feature>
<gene>
    <name evidence="3" type="ORF">AMYX_35100</name>
</gene>
<protein>
    <submittedName>
        <fullName evidence="3">Uncharacterized protein</fullName>
    </submittedName>
</protein>
<dbReference type="Proteomes" id="UP000503640">
    <property type="component" value="Unassembled WGS sequence"/>
</dbReference>
<feature type="transmembrane region" description="Helical" evidence="2">
    <location>
        <begin position="6"/>
        <end position="26"/>
    </location>
</feature>
<evidence type="ECO:0000313" key="3">
    <source>
        <dbReference type="EMBL" id="GEJ58769.1"/>
    </source>
</evidence>
<keyword evidence="4" id="KW-1185">Reference proteome</keyword>
<feature type="region of interest" description="Disordered" evidence="1">
    <location>
        <begin position="116"/>
        <end position="138"/>
    </location>
</feature>
<evidence type="ECO:0000313" key="4">
    <source>
        <dbReference type="Proteomes" id="UP000503640"/>
    </source>
</evidence>
<feature type="transmembrane region" description="Helical" evidence="2">
    <location>
        <begin position="83"/>
        <end position="102"/>
    </location>
</feature>